<evidence type="ECO:0000313" key="2">
    <source>
        <dbReference type="EMBL" id="KAJ0219543.1"/>
    </source>
</evidence>
<proteinExistence type="predicted"/>
<comment type="caution">
    <text evidence="2">The sequence shown here is derived from an EMBL/GenBank/DDBJ whole genome shotgun (WGS) entry which is preliminary data.</text>
</comment>
<dbReference type="Proteomes" id="UP000235145">
    <property type="component" value="Unassembled WGS sequence"/>
</dbReference>
<organism evidence="2 3">
    <name type="scientific">Lactuca sativa</name>
    <name type="common">Garden lettuce</name>
    <dbReference type="NCBI Taxonomy" id="4236"/>
    <lineage>
        <taxon>Eukaryota</taxon>
        <taxon>Viridiplantae</taxon>
        <taxon>Streptophyta</taxon>
        <taxon>Embryophyta</taxon>
        <taxon>Tracheophyta</taxon>
        <taxon>Spermatophyta</taxon>
        <taxon>Magnoliopsida</taxon>
        <taxon>eudicotyledons</taxon>
        <taxon>Gunneridae</taxon>
        <taxon>Pentapetalae</taxon>
        <taxon>asterids</taxon>
        <taxon>campanulids</taxon>
        <taxon>Asterales</taxon>
        <taxon>Asteraceae</taxon>
        <taxon>Cichorioideae</taxon>
        <taxon>Cichorieae</taxon>
        <taxon>Lactucinae</taxon>
        <taxon>Lactuca</taxon>
    </lineage>
</organism>
<feature type="compositionally biased region" description="Acidic residues" evidence="1">
    <location>
        <begin position="110"/>
        <end position="127"/>
    </location>
</feature>
<feature type="region of interest" description="Disordered" evidence="1">
    <location>
        <begin position="88"/>
        <end position="130"/>
    </location>
</feature>
<keyword evidence="3" id="KW-1185">Reference proteome</keyword>
<reference evidence="2 3" key="1">
    <citation type="journal article" date="2017" name="Nat. Commun.">
        <title>Genome assembly with in vitro proximity ligation data and whole-genome triplication in lettuce.</title>
        <authorList>
            <person name="Reyes-Chin-Wo S."/>
            <person name="Wang Z."/>
            <person name="Yang X."/>
            <person name="Kozik A."/>
            <person name="Arikit S."/>
            <person name="Song C."/>
            <person name="Xia L."/>
            <person name="Froenicke L."/>
            <person name="Lavelle D.O."/>
            <person name="Truco M.J."/>
            <person name="Xia R."/>
            <person name="Zhu S."/>
            <person name="Xu C."/>
            <person name="Xu H."/>
            <person name="Xu X."/>
            <person name="Cox K."/>
            <person name="Korf I."/>
            <person name="Meyers B.C."/>
            <person name="Michelmore R.W."/>
        </authorList>
    </citation>
    <scope>NUCLEOTIDE SEQUENCE [LARGE SCALE GENOMIC DNA]</scope>
    <source>
        <strain evidence="3">cv. Salinas</strain>
        <tissue evidence="2">Seedlings</tissue>
    </source>
</reference>
<name>A0A9R1W991_LACSA</name>
<evidence type="ECO:0000313" key="3">
    <source>
        <dbReference type="Proteomes" id="UP000235145"/>
    </source>
</evidence>
<protein>
    <submittedName>
        <fullName evidence="2">Uncharacterized protein</fullName>
    </submittedName>
</protein>
<gene>
    <name evidence="2" type="ORF">LSAT_V11C300141070</name>
</gene>
<dbReference type="EMBL" id="NBSK02000003">
    <property type="protein sequence ID" value="KAJ0219543.1"/>
    <property type="molecule type" value="Genomic_DNA"/>
</dbReference>
<evidence type="ECO:0000256" key="1">
    <source>
        <dbReference type="SAM" id="MobiDB-lite"/>
    </source>
</evidence>
<accession>A0A9R1W991</accession>
<sequence>MAVSCSSEIIQTRQQGTRITAFPSHLIEKNSEEIAGKQLLHDAADQGQLDAIFVLGMILMAEGIERKHEALIMVNNAYVNTRRSWNLRHTSDTDNYDDYEMSSNGSDNENNIDEEGEIYEDDDDGIPDNEGTCEYIVYRAMKREEDEEE</sequence>
<dbReference type="AlphaFoldDB" id="A0A9R1W991"/>